<dbReference type="EMBL" id="LN831302">
    <property type="protein sequence ID" value="SJL35439.1"/>
    <property type="molecule type" value="Genomic_DNA"/>
</dbReference>
<dbReference type="Proteomes" id="UP000066737">
    <property type="component" value="Chromosome I"/>
</dbReference>
<accession>A0A1R4AHH6</accession>
<dbReference type="AlphaFoldDB" id="A0A1R4AHH6"/>
<gene>
    <name evidence="1" type="ORF">HHUB_3339A</name>
</gene>
<sequence>MTTWRELFDRAAGEDADVSDVRATLAERREDDE</sequence>
<protein>
    <submittedName>
        <fullName evidence="1">Uncharacterized protein</fullName>
    </submittedName>
</protein>
<reference evidence="2" key="1">
    <citation type="journal article" date="2016" name="Environ. Microbiol.">
        <title>The complete genome of a viable archaeum isolated from 123-million-year-old rock salt.</title>
        <authorList>
            <person name="Jaakkola S.T."/>
            <person name="Pfeiffer F."/>
            <person name="Ravantti J.J."/>
            <person name="Guo Q."/>
            <person name="Liu Y."/>
            <person name="Chen X."/>
            <person name="Ma H."/>
            <person name="Yang C."/>
            <person name="Oksanen H.M."/>
            <person name="Bamford D.H."/>
        </authorList>
    </citation>
    <scope>NUCLEOTIDE SEQUENCE</scope>
    <source>
        <strain evidence="2">JI20-1</strain>
    </source>
</reference>
<keyword evidence="2" id="KW-1185">Reference proteome</keyword>
<proteinExistence type="predicted"/>
<evidence type="ECO:0000313" key="2">
    <source>
        <dbReference type="Proteomes" id="UP000066737"/>
    </source>
</evidence>
<evidence type="ECO:0000313" key="1">
    <source>
        <dbReference type="EMBL" id="SJL35439.1"/>
    </source>
</evidence>
<organism evidence="1 2">
    <name type="scientific">Halobacterium hubeiense</name>
    <dbReference type="NCBI Taxonomy" id="1407499"/>
    <lineage>
        <taxon>Archaea</taxon>
        <taxon>Methanobacteriati</taxon>
        <taxon>Methanobacteriota</taxon>
        <taxon>Stenosarchaea group</taxon>
        <taxon>Halobacteria</taxon>
        <taxon>Halobacteriales</taxon>
        <taxon>Halobacteriaceae</taxon>
        <taxon>Halobacterium</taxon>
    </lineage>
</organism>
<name>A0A1R4AHH6_9EURY</name>